<reference evidence="2" key="3">
    <citation type="submission" date="2024-09" db="EMBL/GenBank/DDBJ databases">
        <authorList>
            <person name="Sun Q."/>
            <person name="Mori K."/>
        </authorList>
    </citation>
    <scope>NUCLEOTIDE SEQUENCE</scope>
    <source>
        <strain evidence="2">KACC 11761</strain>
    </source>
</reference>
<reference evidence="2" key="1">
    <citation type="journal article" date="2014" name="Int. J. Syst. Evol. Microbiol.">
        <title>Complete genome of a new Firmicutes species belonging to the dominant human colonic microbiota ('Ruminococcus bicirculans') reveals two chromosomes and a selective capacity to utilize plant glucans.</title>
        <authorList>
            <consortium name="NISC Comparative Sequencing Program"/>
            <person name="Wegmann U."/>
            <person name="Louis P."/>
            <person name="Goesmann A."/>
            <person name="Henrissat B."/>
            <person name="Duncan S.H."/>
            <person name="Flint H.J."/>
        </authorList>
    </citation>
    <scope>NUCLEOTIDE SEQUENCE</scope>
    <source>
        <strain evidence="2">KACC 11761</strain>
    </source>
</reference>
<evidence type="ECO:0000313" key="1">
    <source>
        <dbReference type="EMBL" id="MFC5583406.1"/>
    </source>
</evidence>
<proteinExistence type="predicted"/>
<evidence type="ECO:0000313" key="3">
    <source>
        <dbReference type="Proteomes" id="UP001596111"/>
    </source>
</evidence>
<gene>
    <name evidence="1" type="ORF">ACFPPB_20035</name>
    <name evidence="2" type="ORF">ACFPPB_20300</name>
</gene>
<name>A0ABW0T289_9GAMM</name>
<protein>
    <submittedName>
        <fullName evidence="2">IS1595 family transposase</fullName>
    </submittedName>
</protein>
<comment type="caution">
    <text evidence="2">The sequence shown here is derived from an EMBL/GenBank/DDBJ whole genome shotgun (WGS) entry which is preliminary data.</text>
</comment>
<dbReference type="Proteomes" id="UP001596111">
    <property type="component" value="Unassembled WGS sequence"/>
</dbReference>
<organism evidence="2 3">
    <name type="scientific">Rhodanobacter terrae</name>
    <dbReference type="NCBI Taxonomy" id="418647"/>
    <lineage>
        <taxon>Bacteria</taxon>
        <taxon>Pseudomonadati</taxon>
        <taxon>Pseudomonadota</taxon>
        <taxon>Gammaproteobacteria</taxon>
        <taxon>Lysobacterales</taxon>
        <taxon>Rhodanobacteraceae</taxon>
        <taxon>Rhodanobacter</taxon>
    </lineage>
</organism>
<dbReference type="EMBL" id="JBHSNG010000055">
    <property type="protein sequence ID" value="MFC5583406.1"/>
    <property type="molecule type" value="Genomic_DNA"/>
</dbReference>
<keyword evidence="3" id="KW-1185">Reference proteome</keyword>
<accession>A0ABW0T289</accession>
<feature type="non-terminal residue" evidence="2">
    <location>
        <position position="1"/>
    </location>
</feature>
<sequence length="34" mass="4037">RFRLREMLPRLARAMMLCKPHAEPVLRMASNFHG</sequence>
<dbReference type="EMBL" id="JBHSNG010000079">
    <property type="protein sequence ID" value="MFC5583456.1"/>
    <property type="molecule type" value="Genomic_DNA"/>
</dbReference>
<evidence type="ECO:0000313" key="2">
    <source>
        <dbReference type="EMBL" id="MFC5583456.1"/>
    </source>
</evidence>
<reference evidence="3" key="2">
    <citation type="journal article" date="2019" name="Int. J. Syst. Evol. Microbiol.">
        <title>The Global Catalogue of Microorganisms (GCM) 10K type strain sequencing project: providing services to taxonomists for standard genome sequencing and annotation.</title>
        <authorList>
            <consortium name="The Broad Institute Genomics Platform"/>
            <consortium name="The Broad Institute Genome Sequencing Center for Infectious Disease"/>
            <person name="Wu L."/>
            <person name="Ma J."/>
        </authorList>
    </citation>
    <scope>NUCLEOTIDE SEQUENCE [LARGE SCALE GENOMIC DNA]</scope>
    <source>
        <strain evidence="3">CGMCC 1.13587</strain>
    </source>
</reference>